<dbReference type="GO" id="GO:0006633">
    <property type="term" value="P:fatty acid biosynthetic process"/>
    <property type="evidence" value="ECO:0007669"/>
    <property type="project" value="InterPro"/>
</dbReference>
<feature type="active site" description="Proton acceptor; for dehydratase activity" evidence="4">
    <location>
        <position position="1343"/>
    </location>
</feature>
<dbReference type="Pfam" id="PF00109">
    <property type="entry name" value="ketoacyl-synt"/>
    <property type="match status" value="1"/>
</dbReference>
<dbReference type="PROSITE" id="PS00012">
    <property type="entry name" value="PHOSPHOPANTETHEINE"/>
    <property type="match status" value="1"/>
</dbReference>
<dbReference type="SUPFAM" id="SSF52151">
    <property type="entry name" value="FabD/lysophospholipase-like"/>
    <property type="match status" value="1"/>
</dbReference>
<dbReference type="InterPro" id="IPR049551">
    <property type="entry name" value="PKS_DH_C"/>
</dbReference>
<dbReference type="OrthoDB" id="329835at2759"/>
<dbReference type="Gene3D" id="3.40.50.1820">
    <property type="entry name" value="alpha/beta hydrolase"/>
    <property type="match status" value="1"/>
</dbReference>
<dbReference type="Pfam" id="PF00550">
    <property type="entry name" value="PP-binding"/>
    <property type="match status" value="1"/>
</dbReference>
<dbReference type="InterPro" id="IPR020841">
    <property type="entry name" value="PKS_Beta-ketoAc_synthase_dom"/>
</dbReference>
<dbReference type="SUPFAM" id="SSF53474">
    <property type="entry name" value="alpha/beta-Hydrolases"/>
    <property type="match status" value="1"/>
</dbReference>
<dbReference type="Pfam" id="PF00698">
    <property type="entry name" value="Acyl_transf_1"/>
    <property type="match status" value="1"/>
</dbReference>
<dbReference type="InterPro" id="IPR001031">
    <property type="entry name" value="Thioesterase"/>
</dbReference>
<evidence type="ECO:0000313" key="8">
    <source>
        <dbReference type="EMBL" id="KAF4332180.1"/>
    </source>
</evidence>
<dbReference type="SUPFAM" id="SSF55048">
    <property type="entry name" value="Probable ACP-binding domain of malonyl-CoA ACP transacylase"/>
    <property type="match status" value="1"/>
</dbReference>
<dbReference type="InterPro" id="IPR018201">
    <property type="entry name" value="Ketoacyl_synth_AS"/>
</dbReference>
<dbReference type="InterPro" id="IPR014030">
    <property type="entry name" value="Ketoacyl_synth_N"/>
</dbReference>
<dbReference type="GO" id="GO:0004312">
    <property type="term" value="F:fatty acid synthase activity"/>
    <property type="evidence" value="ECO:0007669"/>
    <property type="project" value="TreeGrafter"/>
</dbReference>
<proteinExistence type="predicted"/>
<dbReference type="InterPro" id="IPR001227">
    <property type="entry name" value="Ac_transferase_dom_sf"/>
</dbReference>
<dbReference type="Pfam" id="PF02801">
    <property type="entry name" value="Ketoacyl-synt_C"/>
    <property type="match status" value="1"/>
</dbReference>
<dbReference type="SUPFAM" id="SSF47336">
    <property type="entry name" value="ACP-like"/>
    <property type="match status" value="1"/>
</dbReference>
<organism evidence="8 9">
    <name type="scientific">Fusarium beomiforme</name>
    <dbReference type="NCBI Taxonomy" id="44412"/>
    <lineage>
        <taxon>Eukaryota</taxon>
        <taxon>Fungi</taxon>
        <taxon>Dikarya</taxon>
        <taxon>Ascomycota</taxon>
        <taxon>Pezizomycotina</taxon>
        <taxon>Sordariomycetes</taxon>
        <taxon>Hypocreomycetidae</taxon>
        <taxon>Hypocreales</taxon>
        <taxon>Nectriaceae</taxon>
        <taxon>Fusarium</taxon>
        <taxon>Fusarium burgessii species complex</taxon>
    </lineage>
</organism>
<comment type="caution">
    <text evidence="8">The sequence shown here is derived from an EMBL/GenBank/DDBJ whole genome shotgun (WGS) entry which is preliminary data.</text>
</comment>
<dbReference type="InterPro" id="IPR042104">
    <property type="entry name" value="PKS_dehydratase_sf"/>
</dbReference>
<dbReference type="InterPro" id="IPR050091">
    <property type="entry name" value="PKS_NRPS_Biosynth_Enz"/>
</dbReference>
<evidence type="ECO:0000259" key="6">
    <source>
        <dbReference type="PROSITE" id="PS52004"/>
    </source>
</evidence>
<dbReference type="SUPFAM" id="SSF53901">
    <property type="entry name" value="Thiolase-like"/>
    <property type="match status" value="1"/>
</dbReference>
<reference evidence="8" key="1">
    <citation type="journal article" date="2017" name="Mycologia">
        <title>Fusarium algeriense, sp. nov., a novel toxigenic crown rot pathogen of durum wheat from Algeria is nested in the Fusarium burgessii species complex.</title>
        <authorList>
            <person name="Laraba I."/>
            <person name="Keddad A."/>
            <person name="Boureghda H."/>
            <person name="Abdallah N."/>
            <person name="Vaughan M.M."/>
            <person name="Proctor R.H."/>
            <person name="Busman M."/>
            <person name="O'Donnell K."/>
        </authorList>
    </citation>
    <scope>NUCLEOTIDE SEQUENCE</scope>
    <source>
        <strain evidence="8">NRRL 25174</strain>
    </source>
</reference>
<evidence type="ECO:0000256" key="1">
    <source>
        <dbReference type="ARBA" id="ARBA00022450"/>
    </source>
</evidence>
<evidence type="ECO:0000256" key="4">
    <source>
        <dbReference type="PROSITE-ProRule" id="PRU01363"/>
    </source>
</evidence>
<dbReference type="InterPro" id="IPR016039">
    <property type="entry name" value="Thiolase-like"/>
</dbReference>
<dbReference type="InterPro" id="IPR014031">
    <property type="entry name" value="Ketoacyl_synth_C"/>
</dbReference>
<evidence type="ECO:0000259" key="7">
    <source>
        <dbReference type="PROSITE" id="PS52019"/>
    </source>
</evidence>
<dbReference type="InterPro" id="IPR016036">
    <property type="entry name" value="Malonyl_transacylase_ACP-bd"/>
</dbReference>
<protein>
    <submittedName>
        <fullName evidence="8">Polyketide synthase</fullName>
    </submittedName>
</protein>
<dbReference type="Gene3D" id="3.30.70.3290">
    <property type="match status" value="1"/>
</dbReference>
<feature type="domain" description="Ketosynthase family 3 (KS3)" evidence="6">
    <location>
        <begin position="395"/>
        <end position="821"/>
    </location>
</feature>
<dbReference type="PANTHER" id="PTHR43775:SF37">
    <property type="entry name" value="SI:DKEY-61P9.11"/>
    <property type="match status" value="1"/>
</dbReference>
<keyword evidence="9" id="KW-1185">Reference proteome</keyword>
<feature type="domain" description="PKS/mFAS DH" evidence="7">
    <location>
        <begin position="1311"/>
        <end position="1621"/>
    </location>
</feature>
<dbReference type="Gene3D" id="3.30.70.250">
    <property type="entry name" value="Malonyl-CoA ACP transacylase, ACP-binding"/>
    <property type="match status" value="1"/>
</dbReference>
<dbReference type="Proteomes" id="UP000730481">
    <property type="component" value="Unassembled WGS sequence"/>
</dbReference>
<dbReference type="InterPro" id="IPR049900">
    <property type="entry name" value="PKS_mFAS_DH"/>
</dbReference>
<feature type="region of interest" description="C-terminal hotdog fold" evidence="4">
    <location>
        <begin position="1468"/>
        <end position="1621"/>
    </location>
</feature>
<evidence type="ECO:0000259" key="5">
    <source>
        <dbReference type="PROSITE" id="PS50075"/>
    </source>
</evidence>
<dbReference type="PROSITE" id="PS52004">
    <property type="entry name" value="KS3_2"/>
    <property type="match status" value="1"/>
</dbReference>
<dbReference type="Pfam" id="PF22621">
    <property type="entry name" value="CurL-like_PKS_C"/>
    <property type="match status" value="1"/>
</dbReference>
<gene>
    <name evidence="8" type="ORF">FBEOM_14028</name>
</gene>
<dbReference type="Pfam" id="PF14765">
    <property type="entry name" value="PS-DH"/>
    <property type="match status" value="1"/>
</dbReference>
<dbReference type="NCBIfam" id="TIGR04532">
    <property type="entry name" value="PT_fungal_PKS"/>
    <property type="match status" value="1"/>
</dbReference>
<keyword evidence="2" id="KW-0597">Phosphoprotein</keyword>
<dbReference type="PROSITE" id="PS00606">
    <property type="entry name" value="KS3_1"/>
    <property type="match status" value="1"/>
</dbReference>
<feature type="active site" description="Proton donor; for dehydratase activity" evidence="4">
    <location>
        <position position="1536"/>
    </location>
</feature>
<dbReference type="PANTHER" id="PTHR43775">
    <property type="entry name" value="FATTY ACID SYNTHASE"/>
    <property type="match status" value="1"/>
</dbReference>
<dbReference type="InterPro" id="IPR032088">
    <property type="entry name" value="SAT"/>
</dbReference>
<feature type="domain" description="Carrier" evidence="5">
    <location>
        <begin position="1683"/>
        <end position="1759"/>
    </location>
</feature>
<dbReference type="Gene3D" id="3.40.47.10">
    <property type="match status" value="1"/>
</dbReference>
<dbReference type="Gene3D" id="3.10.129.110">
    <property type="entry name" value="Polyketide synthase dehydratase"/>
    <property type="match status" value="1"/>
</dbReference>
<dbReference type="GO" id="GO:0044550">
    <property type="term" value="P:secondary metabolite biosynthetic process"/>
    <property type="evidence" value="ECO:0007669"/>
    <property type="project" value="TreeGrafter"/>
</dbReference>
<reference evidence="8" key="2">
    <citation type="submission" date="2020-02" db="EMBL/GenBank/DDBJ databases">
        <title>Identification and distribution of gene clusters putatively required for synthesis of sphingolipid metabolism inhibitors in phylogenetically diverse species of the filamentous fungus Fusarium.</title>
        <authorList>
            <person name="Kim H.-S."/>
            <person name="Busman M."/>
            <person name="Brown D.W."/>
            <person name="Divon H."/>
            <person name="Uhlig S."/>
            <person name="Proctor R.H."/>
        </authorList>
    </citation>
    <scope>NUCLEOTIDE SEQUENCE</scope>
    <source>
        <strain evidence="8">NRRL 25174</strain>
    </source>
</reference>
<dbReference type="CDD" id="cd00833">
    <property type="entry name" value="PKS"/>
    <property type="match status" value="1"/>
</dbReference>
<dbReference type="Gene3D" id="1.10.1200.10">
    <property type="entry name" value="ACP-like"/>
    <property type="match status" value="1"/>
</dbReference>
<dbReference type="InterPro" id="IPR014043">
    <property type="entry name" value="Acyl_transferase_dom"/>
</dbReference>
<evidence type="ECO:0000256" key="3">
    <source>
        <dbReference type="ARBA" id="ARBA00022679"/>
    </source>
</evidence>
<dbReference type="InterPro" id="IPR030918">
    <property type="entry name" value="PT_fungal_PKS"/>
</dbReference>
<accession>A0A9P5A4K8</accession>
<dbReference type="SMART" id="SM00825">
    <property type="entry name" value="PKS_KS"/>
    <property type="match status" value="1"/>
</dbReference>
<dbReference type="PROSITE" id="PS50075">
    <property type="entry name" value="CARRIER"/>
    <property type="match status" value="1"/>
</dbReference>
<evidence type="ECO:0000313" key="9">
    <source>
        <dbReference type="Proteomes" id="UP000730481"/>
    </source>
</evidence>
<dbReference type="GO" id="GO:0004315">
    <property type="term" value="F:3-oxoacyl-[acyl-carrier-protein] synthase activity"/>
    <property type="evidence" value="ECO:0007669"/>
    <property type="project" value="InterPro"/>
</dbReference>
<dbReference type="Pfam" id="PF00975">
    <property type="entry name" value="Thioesterase"/>
    <property type="match status" value="1"/>
</dbReference>
<name>A0A9P5A4K8_9HYPO</name>
<keyword evidence="3" id="KW-0808">Transferase</keyword>
<dbReference type="InterPro" id="IPR036736">
    <property type="entry name" value="ACP-like_sf"/>
</dbReference>
<dbReference type="InterPro" id="IPR009081">
    <property type="entry name" value="PP-bd_ACP"/>
</dbReference>
<keyword evidence="1" id="KW-0596">Phosphopantetheine</keyword>
<feature type="region of interest" description="N-terminal hotdog fold" evidence="4">
    <location>
        <begin position="1311"/>
        <end position="1443"/>
    </location>
</feature>
<dbReference type="InterPro" id="IPR016035">
    <property type="entry name" value="Acyl_Trfase/lysoPLipase"/>
</dbReference>
<evidence type="ECO:0000256" key="2">
    <source>
        <dbReference type="ARBA" id="ARBA00022553"/>
    </source>
</evidence>
<dbReference type="InterPro" id="IPR006162">
    <property type="entry name" value="Ppantetheine_attach_site"/>
</dbReference>
<dbReference type="SMART" id="SM00827">
    <property type="entry name" value="PKS_AT"/>
    <property type="match status" value="1"/>
</dbReference>
<dbReference type="EMBL" id="PVQB02001140">
    <property type="protein sequence ID" value="KAF4332180.1"/>
    <property type="molecule type" value="Genomic_DNA"/>
</dbReference>
<dbReference type="Gene3D" id="3.40.366.10">
    <property type="entry name" value="Malonyl-Coenzyme A Acyl Carrier Protein, domain 2"/>
    <property type="match status" value="3"/>
</dbReference>
<dbReference type="PROSITE" id="PS52019">
    <property type="entry name" value="PKS_MFAS_DH"/>
    <property type="match status" value="1"/>
</dbReference>
<dbReference type="InterPro" id="IPR029058">
    <property type="entry name" value="AB_hydrolase_fold"/>
</dbReference>
<sequence>MNDHRLVLFGGQGSQSIFSQNAANTAEQDAYSTIAGSILLSKCHAAFLGEIASLDAESRKLLVIETDYFIAPRNLLRPAEEYHIHPVLQATTVYLCQVLRYLTDILEGNETFEDSFNTLEATAGFSSGMIPAALVASSPNIDDFVSSAVEGFRLAFWIACRSHFWILAISAKSANGDSNHVDPEVTLSLATRGVSKAEIEQTLRGVNAETGNQQLKVSSVSGSGSVSVSGPRRSLSLLQKKLRVIPGATTTFAFVHGWYHGGCQLEPVVLQVLEDIKRRGICLSSHAKSMKPMYSPFDGTLFDVPTASSDRLMEWLARHILIHCVNWKDASDCIAMDLESLLTEHPDAIVKIASFGPSSSSLYPTLQPSSSRVKLVDLSPFKGSRKQSSSSSDLTNDIAIVGMSAQLPKGDGTDDLWGSLCQGINAVQEIPESRFKLSDFYMHNPEKPRFMSTKYGAFINDPFSFDNTFFNISPREAKSMDPQQRILLHVAQGALEDAGYVPDSTPSFQRATMGCWIGLATGDYTDSLRNDIDTFYSPGTLRSFHSGRISYFYRLSGPSIVTDTACSSSTVSIYQACRALQNGDCTAAIAGGVNIITSPDMYLGLSRGHFLSPTGNCKPFDAAADGYCRAEGCVLFVLKRLSDAIAERDHIHGVIRSAQINQSGNSSSITHPHSPTQTDLLKKLLDQAKVGPESVGVIEAHGTGTQAGDAREVETLKRVFGPHHSPANPLFVTSIKGNIGHCEAASGAAGLVKLLLMFRENEIPCQVGLNNLNPALGDLDSVGLIIPRRNIEWKRSVGVPRRAVLNNFGAAGSNASLLIEEWMGKSSSQRSEPEKTQSRSSYVFVLSAKSEKAIRSSLNRYISFLTEQPGPSLEDICYTATARRQHYDHRISMTCASEPELLTKLQNYRIRESQPARRVSSTVFVFTGQGALYGGMGEELMNTYPPFKDIITSCDRILQGLQLSCPSILNYIMSNRQAQLDSLNYVEHLMVAQCACIALEYALAQMFISLGVKPDYVMGHSLGEYAALCVSGVLSLEDCFRVVASRARMMGQLCLAETSGMLACHMTADQSQEMIWQDPPLELLTLACLNGPQDCVIGGPLSQLEVLQTRCKAGTIRSKVINVPYAFHTSYMDPIMEPLRELGKSIKFKDATIPIVSNMDGRLCNNDFNTNYFANHTRQPVRFRDGILNLQKVIGSPFLDDSIFIEIGPHPALLPMLRDSISSNSCTLISTLQKGRDAWFSIAQTLATLSLRKVTIDWRQVFVGTSAQVTSLPGHPLEGSKFYVPYQEPREITNSSDGDICLDASRVRTQHSLLPWLRTNKSPAQELVFETDMAILGPLISGHDVGGTPICPASLFHELALQAGQTFLEPPESNVLVITGMSFSSPLVHMPSMPSQSDGISVLVYITKQLDSDATSASFRITSLSKVETLHCSGSVSSQNANPTQWMKDHALFTRQSRYFSGVGKEQMSSFRAKVLYETIFTRVVRYSADYQSLQFLNVADSNLEGIGSFRIPGGDRTYNHSVSKPSYVAHPVFTDTLLHAAGFIANLAVGSRDICICSGVESIEVAYSQLDYQDSFQIYCNLLEIKGAILADAIALDSSGRVVAVVRGMEFKKLHLATFQQALSRMPSAGAVEPRIAEILPKPARLPPLLTPTRIETLRTRNPTDLPTQAKVEGGFPVSVEKGWGQVLREVVTEVGGFTESDIDYTMSLSDLGIDSMMQIEITSKLSRLFPGKIGLTHHALSECETLQEMESMLSSSLQVSGKQQSNQMYVDDADICRASTSQSTEAVTPTYSGASDPLDTMTGSQILPVTLHLSDGMRTPLCLFHDGSGQVNMYKRLRGYDRTCYAFFDPHFGISGDKRVFYSSVTEMAEHYVSMIISNGAAQPFPLILGAYLPGWSFGGIVAFEAAQLLTNRGFEVKGLVMIDSPCPVDHDPLPAEVIASISSSNSQKRSVSSALEEEFMSNAVLLGIYKPVSFPQATGRGLKTVMLMSQDLFDTEALCGVRYDWLSKRDTRYTAIGSWEELVGGHVEVLPIPGNHFQPFLDGMIDRTSAQLWEACRIIEEPQTLNT</sequence>
<dbReference type="Pfam" id="PF16073">
    <property type="entry name" value="SAT"/>
    <property type="match status" value="1"/>
</dbReference>